<organism evidence="2 3">
    <name type="scientific">Murimonas intestini</name>
    <dbReference type="NCBI Taxonomy" id="1337051"/>
    <lineage>
        <taxon>Bacteria</taxon>
        <taxon>Bacillati</taxon>
        <taxon>Bacillota</taxon>
        <taxon>Clostridia</taxon>
        <taxon>Lachnospirales</taxon>
        <taxon>Lachnospiraceae</taxon>
        <taxon>Murimonas</taxon>
    </lineage>
</organism>
<dbReference type="Pfam" id="PF04525">
    <property type="entry name" value="LOR"/>
    <property type="match status" value="1"/>
</dbReference>
<evidence type="ECO:0000256" key="1">
    <source>
        <dbReference type="ARBA" id="ARBA00005437"/>
    </source>
</evidence>
<dbReference type="Proteomes" id="UP000245412">
    <property type="component" value="Unassembled WGS sequence"/>
</dbReference>
<gene>
    <name evidence="2" type="ORF">C7383_1061</name>
</gene>
<dbReference type="InterPro" id="IPR025659">
    <property type="entry name" value="Tubby-like_C"/>
</dbReference>
<dbReference type="InterPro" id="IPR038595">
    <property type="entry name" value="LOR_sf"/>
</dbReference>
<protein>
    <submittedName>
        <fullName evidence="2">Uncharacterized protein YxjI</fullName>
    </submittedName>
</protein>
<evidence type="ECO:0000313" key="2">
    <source>
        <dbReference type="EMBL" id="PWJ75432.1"/>
    </source>
</evidence>
<dbReference type="SUPFAM" id="SSF54518">
    <property type="entry name" value="Tubby C-terminal domain-like"/>
    <property type="match status" value="1"/>
</dbReference>
<reference evidence="2 3" key="1">
    <citation type="submission" date="2018-05" db="EMBL/GenBank/DDBJ databases">
        <authorList>
            <person name="Goeker M."/>
            <person name="Huntemann M."/>
            <person name="Clum A."/>
            <person name="Pillay M."/>
            <person name="Palaniappan K."/>
            <person name="Varghese N."/>
            <person name="Mikhailova N."/>
            <person name="Stamatis D."/>
            <person name="Reddy T."/>
            <person name="Daum C."/>
            <person name="Shapiro N."/>
            <person name="Ivanova N."/>
            <person name="Kyrpides N."/>
            <person name="Woyke T."/>
        </authorList>
    </citation>
    <scope>NUCLEOTIDE SEQUENCE [LARGE SCALE GENOMIC DNA]</scope>
    <source>
        <strain evidence="2 3">DSM 26524</strain>
    </source>
</reference>
<evidence type="ECO:0000313" key="3">
    <source>
        <dbReference type="Proteomes" id="UP000245412"/>
    </source>
</evidence>
<proteinExistence type="inferred from homology"/>
<accession>A0AB73T3I7</accession>
<dbReference type="Gene3D" id="2.40.160.200">
    <property type="entry name" value="LURP1-related"/>
    <property type="match status" value="1"/>
</dbReference>
<comment type="caution">
    <text evidence="2">The sequence shown here is derived from an EMBL/GenBank/DDBJ whole genome shotgun (WGS) entry which is preliminary data.</text>
</comment>
<keyword evidence="3" id="KW-1185">Reference proteome</keyword>
<comment type="similarity">
    <text evidence="1">Belongs to the LOR family.</text>
</comment>
<dbReference type="EMBL" id="QGGY01000006">
    <property type="protein sequence ID" value="PWJ75432.1"/>
    <property type="molecule type" value="Genomic_DNA"/>
</dbReference>
<sequence length="157" mass="18317">MKLLFKQRLFSWFDSYDIYDENGNTVFVVKGELAWGHRLRIYDASGNELGLVEEKVLTFMPRFRLYVGEEMVGEIRKEITLFRPRFTLDCNGWQVDGDIFEWNYAVTDSWQNIVCSVSKQVLRLTDTYEMEIFNPEDALCSLMIVLAIDAAKCSRGD</sequence>
<dbReference type="AlphaFoldDB" id="A0AB73T3I7"/>
<name>A0AB73T3I7_9FIRM</name>
<dbReference type="InterPro" id="IPR007612">
    <property type="entry name" value="LOR"/>
</dbReference>